<dbReference type="EMBL" id="CP157743">
    <property type="protein sequence ID" value="XBS19344.1"/>
    <property type="molecule type" value="Genomic_DNA"/>
</dbReference>
<dbReference type="AlphaFoldDB" id="A0AAU7NQV5"/>
<evidence type="ECO:0000259" key="3">
    <source>
        <dbReference type="Pfam" id="PF16925"/>
    </source>
</evidence>
<keyword evidence="1" id="KW-0805">Transcription regulation</keyword>
<evidence type="ECO:0000313" key="4">
    <source>
        <dbReference type="EMBL" id="XBS19344.1"/>
    </source>
</evidence>
<sequence length="173" mass="19652">MPPASSLAVCTYAAFGDKRGLFLASLDAYFANLKKSLFNVLHSDDDPLQRLRAFFEQLVQESCNDPDRKGCLLINTLSEIPVQDAEINARLQRMFTEVRRELQQVLSEAQRQGRLASKQNPEALAQFLVTGIFGLRLFNKMQPDRLDLQIIVDQLLSVIDPDSRHRPSPFQHP</sequence>
<organism evidence="4 5">
    <name type="scientific">Methylomarinum roseum</name>
    <dbReference type="NCBI Taxonomy" id="3067653"/>
    <lineage>
        <taxon>Bacteria</taxon>
        <taxon>Pseudomonadati</taxon>
        <taxon>Pseudomonadota</taxon>
        <taxon>Gammaproteobacteria</taxon>
        <taxon>Methylococcales</taxon>
        <taxon>Methylococcaceae</taxon>
        <taxon>Methylomarinum</taxon>
    </lineage>
</organism>
<feature type="domain" description="Tetracyclin repressor-like C-terminal" evidence="3">
    <location>
        <begin position="47"/>
        <end position="142"/>
    </location>
</feature>
<protein>
    <submittedName>
        <fullName evidence="4">TetR family transcriptional regulator C-terminal domain-containing protein</fullName>
    </submittedName>
</protein>
<dbReference type="KEGG" id="mech:Q9L42_013315"/>
<dbReference type="PANTHER" id="PTHR47506:SF10">
    <property type="entry name" value="TRANSCRIPTIONAL REGULATORY PROTEIN"/>
    <property type="match status" value="1"/>
</dbReference>
<proteinExistence type="predicted"/>
<name>A0AAU7NQV5_9GAMM</name>
<dbReference type="PANTHER" id="PTHR47506">
    <property type="entry name" value="TRANSCRIPTIONAL REGULATORY PROTEIN"/>
    <property type="match status" value="1"/>
</dbReference>
<dbReference type="Gene3D" id="1.10.357.10">
    <property type="entry name" value="Tetracycline Repressor, domain 2"/>
    <property type="match status" value="1"/>
</dbReference>
<dbReference type="SUPFAM" id="SSF48498">
    <property type="entry name" value="Tetracyclin repressor-like, C-terminal domain"/>
    <property type="match status" value="1"/>
</dbReference>
<keyword evidence="2" id="KW-0804">Transcription</keyword>
<accession>A0AAU7NQV5</accession>
<keyword evidence="5" id="KW-1185">Reference proteome</keyword>
<evidence type="ECO:0000313" key="5">
    <source>
        <dbReference type="Proteomes" id="UP001225378"/>
    </source>
</evidence>
<dbReference type="InterPro" id="IPR011075">
    <property type="entry name" value="TetR_C"/>
</dbReference>
<dbReference type="Pfam" id="PF16925">
    <property type="entry name" value="TetR_C_13"/>
    <property type="match status" value="1"/>
</dbReference>
<evidence type="ECO:0000256" key="1">
    <source>
        <dbReference type="ARBA" id="ARBA00023015"/>
    </source>
</evidence>
<reference evidence="4 5" key="1">
    <citation type="journal article" date="2024" name="Microbiology">
        <title>Methylomarinum rosea sp. nov., a novel halophilic methanotrophic bacterium from the hypersaline Lake Elton.</title>
        <authorList>
            <person name="Suleimanov R.Z."/>
            <person name="Oshkin I.Y."/>
            <person name="Danilova O.V."/>
            <person name="Suzina N.E."/>
            <person name="Dedysh S.N."/>
        </authorList>
    </citation>
    <scope>NUCLEOTIDE SEQUENCE [LARGE SCALE GENOMIC DNA]</scope>
    <source>
        <strain evidence="4 5">Ch1-1</strain>
    </source>
</reference>
<gene>
    <name evidence="4" type="ORF">Q9L42_013315</name>
</gene>
<dbReference type="Proteomes" id="UP001225378">
    <property type="component" value="Chromosome"/>
</dbReference>
<evidence type="ECO:0000256" key="2">
    <source>
        <dbReference type="ARBA" id="ARBA00023163"/>
    </source>
</evidence>
<dbReference type="InterPro" id="IPR036271">
    <property type="entry name" value="Tet_transcr_reg_TetR-rel_C_sf"/>
</dbReference>
<dbReference type="RefSeq" id="WP_349431227.1">
    <property type="nucleotide sequence ID" value="NZ_CP157743.1"/>
</dbReference>